<evidence type="ECO:0000313" key="1">
    <source>
        <dbReference type="EMBL" id="POM78466.1"/>
    </source>
</evidence>
<dbReference type="AlphaFoldDB" id="A0A2P4YKY4"/>
<dbReference type="EMBL" id="NCKW01001997">
    <property type="protein sequence ID" value="POM78466.1"/>
    <property type="molecule type" value="Genomic_DNA"/>
</dbReference>
<proteinExistence type="predicted"/>
<organism evidence="1 2">
    <name type="scientific">Phytophthora palmivora</name>
    <dbReference type="NCBI Taxonomy" id="4796"/>
    <lineage>
        <taxon>Eukaryota</taxon>
        <taxon>Sar</taxon>
        <taxon>Stramenopiles</taxon>
        <taxon>Oomycota</taxon>
        <taxon>Peronosporomycetes</taxon>
        <taxon>Peronosporales</taxon>
        <taxon>Peronosporaceae</taxon>
        <taxon>Phytophthora</taxon>
    </lineage>
</organism>
<protein>
    <submittedName>
        <fullName evidence="1">Maltodextrin phosphorylase</fullName>
    </submittedName>
</protein>
<reference evidence="1 2" key="1">
    <citation type="journal article" date="2017" name="Genome Biol. Evol.">
        <title>Phytophthora megakarya and P. palmivora, closely related causal agents of cacao black pod rot, underwent increases in genome sizes and gene numbers by different mechanisms.</title>
        <authorList>
            <person name="Ali S.S."/>
            <person name="Shao J."/>
            <person name="Lary D.J."/>
            <person name="Kronmiller B."/>
            <person name="Shen D."/>
            <person name="Strem M.D."/>
            <person name="Amoako-Attah I."/>
            <person name="Akrofi A.Y."/>
            <person name="Begoude B.A."/>
            <person name="Ten Hoopen G.M."/>
            <person name="Coulibaly K."/>
            <person name="Kebe B.I."/>
            <person name="Melnick R.L."/>
            <person name="Guiltinan M.J."/>
            <person name="Tyler B.M."/>
            <person name="Meinhardt L.W."/>
            <person name="Bailey B.A."/>
        </authorList>
    </citation>
    <scope>NUCLEOTIDE SEQUENCE [LARGE SCALE GENOMIC DNA]</scope>
    <source>
        <strain evidence="2">sbr112.9</strain>
    </source>
</reference>
<keyword evidence="2" id="KW-1185">Reference proteome</keyword>
<evidence type="ECO:0000313" key="2">
    <source>
        <dbReference type="Proteomes" id="UP000237271"/>
    </source>
</evidence>
<sequence length="100" mass="11698">MEEFNNQTLQRFNPAFFQRLQETMLNYGAGQVGIRYEPGILRKAIWKQQEPDLWFKPTDQQDISAIQKLNRRPGDLALGLLWIFCEENFADIGNTKHQGN</sequence>
<comment type="caution">
    <text evidence="1">The sequence shown here is derived from an EMBL/GenBank/DDBJ whole genome shotgun (WGS) entry which is preliminary data.</text>
</comment>
<name>A0A2P4YKY4_9STRA</name>
<accession>A0A2P4YKY4</accession>
<dbReference type="Proteomes" id="UP000237271">
    <property type="component" value="Unassembled WGS sequence"/>
</dbReference>
<gene>
    <name evidence="1" type="ORF">PHPALM_3997</name>
</gene>